<dbReference type="Gene3D" id="3.75.10.10">
    <property type="entry name" value="L-arginine/glycine Amidinotransferase, Chain A"/>
    <property type="match status" value="1"/>
</dbReference>
<gene>
    <name evidence="7" type="ORF">B0I08_106239</name>
</gene>
<dbReference type="GO" id="GO:0000052">
    <property type="term" value="P:citrulline metabolic process"/>
    <property type="evidence" value="ECO:0007669"/>
    <property type="project" value="TreeGrafter"/>
</dbReference>
<dbReference type="NCBIfam" id="NF045660">
    <property type="entry name" value="DiMthArgaseDdahStm"/>
    <property type="match status" value="1"/>
</dbReference>
<evidence type="ECO:0000256" key="2">
    <source>
        <dbReference type="ARBA" id="ARBA00022801"/>
    </source>
</evidence>
<reference evidence="7 8" key="1">
    <citation type="submission" date="2018-03" db="EMBL/GenBank/DDBJ databases">
        <title>Genomic Encyclopedia of Type Strains, Phase III (KMG-III): the genomes of soil and plant-associated and newly described type strains.</title>
        <authorList>
            <person name="Whitman W."/>
        </authorList>
    </citation>
    <scope>NUCLEOTIDE SEQUENCE [LARGE SCALE GENOMIC DNA]</scope>
    <source>
        <strain evidence="7 8">CGMCC 1.12484</strain>
    </source>
</reference>
<keyword evidence="8" id="KW-1185">Reference proteome</keyword>
<evidence type="ECO:0000313" key="8">
    <source>
        <dbReference type="Proteomes" id="UP000237983"/>
    </source>
</evidence>
<organism evidence="7 8">
    <name type="scientific">Glaciihabitans tibetensis</name>
    <dbReference type="NCBI Taxonomy" id="1266600"/>
    <lineage>
        <taxon>Bacteria</taxon>
        <taxon>Bacillati</taxon>
        <taxon>Actinomycetota</taxon>
        <taxon>Actinomycetes</taxon>
        <taxon>Micrococcales</taxon>
        <taxon>Microbacteriaceae</taxon>
        <taxon>Glaciihabitans</taxon>
    </lineage>
</organism>
<protein>
    <submittedName>
        <fullName evidence="7">Dimethylargininase</fullName>
    </submittedName>
</protein>
<feature type="transmembrane region" description="Helical" evidence="5">
    <location>
        <begin position="121"/>
        <end position="143"/>
    </location>
</feature>
<dbReference type="SUPFAM" id="SSF55909">
    <property type="entry name" value="Pentein"/>
    <property type="match status" value="1"/>
</dbReference>
<comment type="similarity">
    <text evidence="1">Belongs to the DDAH family.</text>
</comment>
<accession>A0A2T0VBU5</accession>
<proteinExistence type="inferred from homology"/>
<feature type="binding site" evidence="4">
    <location>
        <position position="238"/>
    </location>
    <ligand>
        <name>substrate</name>
    </ligand>
</feature>
<dbReference type="AlphaFoldDB" id="A0A2T0VBU5"/>
<feature type="binding site" evidence="4">
    <location>
        <position position="171"/>
    </location>
    <ligand>
        <name>substrate</name>
    </ligand>
</feature>
<feature type="binding site" evidence="4">
    <location>
        <position position="286"/>
    </location>
    <ligand>
        <name>substrate</name>
    </ligand>
</feature>
<dbReference type="PANTHER" id="PTHR12737">
    <property type="entry name" value="DIMETHYLARGININE DIMETHYLAMINOHYDROLASE"/>
    <property type="match status" value="1"/>
</dbReference>
<dbReference type="EMBL" id="PVTL01000006">
    <property type="protein sequence ID" value="PRY67632.1"/>
    <property type="molecule type" value="Genomic_DNA"/>
</dbReference>
<feature type="binding site" evidence="4">
    <location>
        <position position="213"/>
    </location>
    <ligand>
        <name>substrate</name>
    </ligand>
</feature>
<feature type="signal peptide" evidence="6">
    <location>
        <begin position="1"/>
        <end position="22"/>
    </location>
</feature>
<dbReference type="Proteomes" id="UP000237983">
    <property type="component" value="Unassembled WGS sequence"/>
</dbReference>
<dbReference type="InterPro" id="IPR033199">
    <property type="entry name" value="DDAH-like"/>
</dbReference>
<dbReference type="GO" id="GO:0006525">
    <property type="term" value="P:arginine metabolic process"/>
    <property type="evidence" value="ECO:0007669"/>
    <property type="project" value="TreeGrafter"/>
</dbReference>
<keyword evidence="5" id="KW-1133">Transmembrane helix</keyword>
<keyword evidence="5" id="KW-0812">Transmembrane</keyword>
<dbReference type="GO" id="GO:0016597">
    <property type="term" value="F:amino acid binding"/>
    <property type="evidence" value="ECO:0007669"/>
    <property type="project" value="TreeGrafter"/>
</dbReference>
<feature type="binding site" evidence="4">
    <location>
        <begin position="218"/>
        <end position="219"/>
    </location>
    <ligand>
        <name>substrate</name>
    </ligand>
</feature>
<evidence type="ECO:0000256" key="1">
    <source>
        <dbReference type="ARBA" id="ARBA00008532"/>
    </source>
</evidence>
<evidence type="ECO:0000256" key="6">
    <source>
        <dbReference type="SAM" id="SignalP"/>
    </source>
</evidence>
<keyword evidence="5" id="KW-0472">Membrane</keyword>
<dbReference type="GO" id="GO:0016403">
    <property type="term" value="F:dimethylargininase activity"/>
    <property type="evidence" value="ECO:0007669"/>
    <property type="project" value="TreeGrafter"/>
</dbReference>
<keyword evidence="2" id="KW-0378">Hydrolase</keyword>
<dbReference type="RefSeq" id="WP_281260219.1">
    <property type="nucleotide sequence ID" value="NZ_PVTL01000006.1"/>
</dbReference>
<dbReference type="GO" id="GO:0045429">
    <property type="term" value="P:positive regulation of nitric oxide biosynthetic process"/>
    <property type="evidence" value="ECO:0007669"/>
    <property type="project" value="TreeGrafter"/>
</dbReference>
<evidence type="ECO:0000256" key="4">
    <source>
        <dbReference type="PIRSR" id="PIRSR633199-2"/>
    </source>
</evidence>
<sequence length="407" mass="42797">MTSRAPLLPRLTAAMVSALAVAAITQVATTLFFHATNGAVSAQLESISSFFAISSLLLFVLVAIAAMLGLYRRWFITLPVALVISVIASLAGTVITFISSGNALTAEVWPSVFDTLRSNNLFFVVFAVIAIVTAGAAVWRAVLARSAASRAGMRTLALVRLPSSNLAEGELTHLERTPIDAELADTQWEKYVAALEAEGFTTVEVPAADGFADSVFVEDAVVILDNTAVLTSPGAESRRGEIEGVAAAIPGLDLGMDVETIELPGTLDGGDVLKVGRTVYVGRGGRTNAEGIRQFRAIAIARGFEVVAVPVSRVLHLKSAVTALPDGTVIGYAPLVERPELFTRFLAVPEETGAAVVVLSPDTVLMAASAPLSAALIEDLGYRVVTVDISEFEKLEGCVTCLSVRIR</sequence>
<evidence type="ECO:0000256" key="3">
    <source>
        <dbReference type="PIRSR" id="PIRSR633199-1"/>
    </source>
</evidence>
<evidence type="ECO:0000256" key="5">
    <source>
        <dbReference type="SAM" id="Phobius"/>
    </source>
</evidence>
<feature type="active site" description="Nucleophile" evidence="3">
    <location>
        <position position="401"/>
    </location>
</feature>
<keyword evidence="6" id="KW-0732">Signal</keyword>
<feature type="transmembrane region" description="Helical" evidence="5">
    <location>
        <begin position="47"/>
        <end position="71"/>
    </location>
</feature>
<comment type="caution">
    <text evidence="7">The sequence shown here is derived from an EMBL/GenBank/DDBJ whole genome shotgun (WGS) entry which is preliminary data.</text>
</comment>
<feature type="chain" id="PRO_5015401210" evidence="6">
    <location>
        <begin position="23"/>
        <end position="407"/>
    </location>
</feature>
<feature type="transmembrane region" description="Helical" evidence="5">
    <location>
        <begin position="78"/>
        <end position="101"/>
    </location>
</feature>
<feature type="transmembrane region" description="Helical" evidence="5">
    <location>
        <begin position="12"/>
        <end position="35"/>
    </location>
</feature>
<dbReference type="PANTHER" id="PTHR12737:SF9">
    <property type="entry name" value="DIMETHYLARGININASE"/>
    <property type="match status" value="1"/>
</dbReference>
<feature type="binding site" evidence="4">
    <location>
        <position position="395"/>
    </location>
    <ligand>
        <name>substrate</name>
    </ligand>
</feature>
<name>A0A2T0VBU5_9MICO</name>
<feature type="active site" description="Proton donor" evidence="3">
    <location>
        <position position="316"/>
    </location>
</feature>
<evidence type="ECO:0000313" key="7">
    <source>
        <dbReference type="EMBL" id="PRY67632.1"/>
    </source>
</evidence>